<comment type="subcellular location">
    <subcellularLocation>
        <location evidence="2">Endomembrane system</location>
        <topology evidence="2">Multi-pass membrane protein</topology>
    </subcellularLocation>
    <subcellularLocation>
        <location evidence="7">Membrane</location>
        <topology evidence="7">Multi-pass membrane protein</topology>
    </subcellularLocation>
</comment>
<dbReference type="InterPro" id="IPR004895">
    <property type="entry name" value="Prenylated_rab_accept_PRA1"/>
</dbReference>
<dbReference type="InParanoid" id="V4S3I0"/>
<feature type="transmembrane region" description="Helical" evidence="7">
    <location>
        <begin position="62"/>
        <end position="95"/>
    </location>
</feature>
<feature type="transmembrane region" description="Helical" evidence="7">
    <location>
        <begin position="115"/>
        <end position="148"/>
    </location>
</feature>
<dbReference type="KEGG" id="cic:CICLE_v10005568mg"/>
<name>V4S3I0_CITCL</name>
<evidence type="ECO:0000313" key="9">
    <source>
        <dbReference type="Proteomes" id="UP000030687"/>
    </source>
</evidence>
<reference evidence="8 9" key="1">
    <citation type="submission" date="2013-10" db="EMBL/GenBank/DDBJ databases">
        <authorList>
            <consortium name="International Citrus Genome Consortium"/>
            <person name="Jenkins J."/>
            <person name="Schmutz J."/>
            <person name="Prochnik S."/>
            <person name="Rokhsar D."/>
            <person name="Gmitter F."/>
            <person name="Ollitrault P."/>
            <person name="Machado M."/>
            <person name="Talon M."/>
            <person name="Wincker P."/>
            <person name="Jaillon O."/>
            <person name="Morgante M."/>
        </authorList>
    </citation>
    <scope>NUCLEOTIDE SEQUENCE</scope>
    <source>
        <strain evidence="9">cv. Clemenules</strain>
    </source>
</reference>
<evidence type="ECO:0000256" key="1">
    <source>
        <dbReference type="ARBA" id="ARBA00002501"/>
    </source>
</evidence>
<gene>
    <name evidence="8" type="ORF">CICLE_v10005568mg</name>
</gene>
<evidence type="ECO:0000313" key="8">
    <source>
        <dbReference type="EMBL" id="ESR33340.1"/>
    </source>
</evidence>
<dbReference type="eggNOG" id="KOG3142">
    <property type="taxonomic scope" value="Eukaryota"/>
</dbReference>
<dbReference type="Gramene" id="ESR33340">
    <property type="protein sequence ID" value="ESR33340"/>
    <property type="gene ID" value="CICLE_v10005568mg"/>
</dbReference>
<dbReference type="STRING" id="85681.V4S3I0"/>
<evidence type="ECO:0000256" key="7">
    <source>
        <dbReference type="RuleBase" id="RU363107"/>
    </source>
</evidence>
<keyword evidence="7" id="KW-0813">Transport</keyword>
<dbReference type="GO" id="GO:0016192">
    <property type="term" value="P:vesicle-mediated transport"/>
    <property type="evidence" value="ECO:0007669"/>
    <property type="project" value="TreeGrafter"/>
</dbReference>
<protein>
    <recommendedName>
        <fullName evidence="7">PRA1 family protein</fullName>
    </recommendedName>
</protein>
<proteinExistence type="inferred from homology"/>
<evidence type="ECO:0000256" key="5">
    <source>
        <dbReference type="ARBA" id="ARBA00022989"/>
    </source>
</evidence>
<dbReference type="GO" id="GO:0005783">
    <property type="term" value="C:endoplasmic reticulum"/>
    <property type="evidence" value="ECO:0007669"/>
    <property type="project" value="TreeGrafter"/>
</dbReference>
<comment type="similarity">
    <text evidence="3 7">Belongs to the PRA1 family.</text>
</comment>
<sequence>MSFTAASDTGFLSRVKRTTQSINATRRPWSDFLDLSAFNLPLSLSDATTRITQNLTHFRSNYAVITLLALFLSLIYHPVSIIVFLLTLVAWFFLYFARDDPLTVLGFQVDDRVVIGALFAVTVTGLVLTHVWVNVLVSVVVGAVLVILHAWFRSTDDLVMDDQESPFGVLLDDLGGDSARGSYTEWNGKRMELKQNYVFSGVVAKCFDEHNRLLSIRVRLHEHVSLSDHFSILRCNYWYLVVSHPLSLLVGSCQFCNGQDDQICSQNRISKLSGINIWPPDLTSLM</sequence>
<dbReference type="FunCoup" id="V4S3I0">
    <property type="interactions" value="1451"/>
</dbReference>
<keyword evidence="6 7" id="KW-0472">Membrane</keyword>
<evidence type="ECO:0000256" key="6">
    <source>
        <dbReference type="ARBA" id="ARBA00023136"/>
    </source>
</evidence>
<comment type="function">
    <text evidence="1 7">May be involved in both secretory and endocytic intracellular trafficking in the endosomal/prevacuolar compartments.</text>
</comment>
<dbReference type="GO" id="GO:0016020">
    <property type="term" value="C:membrane"/>
    <property type="evidence" value="ECO:0007669"/>
    <property type="project" value="UniProtKB-SubCell"/>
</dbReference>
<keyword evidence="5 7" id="KW-1133">Transmembrane helix</keyword>
<dbReference type="Proteomes" id="UP000030687">
    <property type="component" value="Unassembled WGS sequence"/>
</dbReference>
<dbReference type="EMBL" id="KI537036">
    <property type="protein sequence ID" value="ESR33340.1"/>
    <property type="molecule type" value="Genomic_DNA"/>
</dbReference>
<evidence type="ECO:0000256" key="2">
    <source>
        <dbReference type="ARBA" id="ARBA00004127"/>
    </source>
</evidence>
<evidence type="ECO:0000256" key="3">
    <source>
        <dbReference type="ARBA" id="ARBA00006483"/>
    </source>
</evidence>
<dbReference type="GO" id="GO:0005794">
    <property type="term" value="C:Golgi apparatus"/>
    <property type="evidence" value="ECO:0007669"/>
    <property type="project" value="TreeGrafter"/>
</dbReference>
<keyword evidence="4 7" id="KW-0812">Transmembrane</keyword>
<dbReference type="Pfam" id="PF03208">
    <property type="entry name" value="PRA1"/>
    <property type="match status" value="1"/>
</dbReference>
<keyword evidence="9" id="KW-1185">Reference proteome</keyword>
<evidence type="ECO:0000256" key="4">
    <source>
        <dbReference type="ARBA" id="ARBA00022692"/>
    </source>
</evidence>
<dbReference type="AlphaFoldDB" id="V4S3I0"/>
<accession>V4S3I0</accession>
<dbReference type="PANTHER" id="PTHR19317">
    <property type="entry name" value="PRENYLATED RAB ACCEPTOR 1-RELATED"/>
    <property type="match status" value="1"/>
</dbReference>
<dbReference type="PANTHER" id="PTHR19317:SF81">
    <property type="entry name" value="PRA1 FAMILY PROTEIN D"/>
    <property type="match status" value="1"/>
</dbReference>
<organism evidence="8 9">
    <name type="scientific">Citrus clementina</name>
    <name type="common">Clementine</name>
    <name type="synonym">Citrus deliciosa x Citrus sinensis</name>
    <dbReference type="NCBI Taxonomy" id="85681"/>
    <lineage>
        <taxon>Eukaryota</taxon>
        <taxon>Viridiplantae</taxon>
        <taxon>Streptophyta</taxon>
        <taxon>Embryophyta</taxon>
        <taxon>Tracheophyta</taxon>
        <taxon>Spermatophyta</taxon>
        <taxon>Magnoliopsida</taxon>
        <taxon>eudicotyledons</taxon>
        <taxon>Gunneridae</taxon>
        <taxon>Pentapetalae</taxon>
        <taxon>rosids</taxon>
        <taxon>malvids</taxon>
        <taxon>Sapindales</taxon>
        <taxon>Rutaceae</taxon>
        <taxon>Aurantioideae</taxon>
        <taxon>Citrus</taxon>
    </lineage>
</organism>